<dbReference type="AlphaFoldDB" id="A0A7R8VD72"/>
<organism evidence="1">
    <name type="scientific">Timema douglasi</name>
    <name type="common">Walking stick</name>
    <dbReference type="NCBI Taxonomy" id="61478"/>
    <lineage>
        <taxon>Eukaryota</taxon>
        <taxon>Metazoa</taxon>
        <taxon>Ecdysozoa</taxon>
        <taxon>Arthropoda</taxon>
        <taxon>Hexapoda</taxon>
        <taxon>Insecta</taxon>
        <taxon>Pterygota</taxon>
        <taxon>Neoptera</taxon>
        <taxon>Polyneoptera</taxon>
        <taxon>Phasmatodea</taxon>
        <taxon>Timematodea</taxon>
        <taxon>Timematoidea</taxon>
        <taxon>Timematidae</taxon>
        <taxon>Timema</taxon>
    </lineage>
</organism>
<gene>
    <name evidence="1" type="ORF">TDIB3V08_LOCUS2002</name>
</gene>
<evidence type="ECO:0000313" key="1">
    <source>
        <dbReference type="EMBL" id="CAD7195621.1"/>
    </source>
</evidence>
<dbReference type="EMBL" id="OA564816">
    <property type="protein sequence ID" value="CAD7195621.1"/>
    <property type="molecule type" value="Genomic_DNA"/>
</dbReference>
<accession>A0A7R8VD72</accession>
<name>A0A7R8VD72_TIMDO</name>
<protein>
    <submittedName>
        <fullName evidence="1">Uncharacterized protein</fullName>
    </submittedName>
</protein>
<proteinExistence type="predicted"/>
<reference evidence="1" key="1">
    <citation type="submission" date="2020-11" db="EMBL/GenBank/DDBJ databases">
        <authorList>
            <person name="Tran Van P."/>
        </authorList>
    </citation>
    <scope>NUCLEOTIDE SEQUENCE</scope>
</reference>
<sequence>MEEVLVLSMSQFVLQKEGKLNVSSARDAQNGLDIFATEETQIRDVRKKLTVRVEYYVNENTFKERLQLYFIKNQRSSEYTKTEINGWRVRCDDHMIPSIRRCWHYLCQQMAAAQSVWLMG</sequence>